<evidence type="ECO:0000313" key="8">
    <source>
        <dbReference type="Proteomes" id="UP000371041"/>
    </source>
</evidence>
<keyword evidence="4" id="KW-0067">ATP-binding</keyword>
<dbReference type="EMBL" id="CP045929">
    <property type="protein sequence ID" value="QGK70517.1"/>
    <property type="molecule type" value="Genomic_DNA"/>
</dbReference>
<feature type="domain" description="AMP-dependent synthetase/ligase" evidence="5">
    <location>
        <begin position="76"/>
        <end position="407"/>
    </location>
</feature>
<evidence type="ECO:0000259" key="5">
    <source>
        <dbReference type="Pfam" id="PF00501"/>
    </source>
</evidence>
<keyword evidence="8" id="KW-1185">Reference proteome</keyword>
<keyword evidence="2" id="KW-0436">Ligase</keyword>
<dbReference type="GO" id="GO:0005886">
    <property type="term" value="C:plasma membrane"/>
    <property type="evidence" value="ECO:0007669"/>
    <property type="project" value="TreeGrafter"/>
</dbReference>
<organism evidence="7 8">
    <name type="scientific">Allosaccharopolyspora coralli</name>
    <dbReference type="NCBI Taxonomy" id="2665642"/>
    <lineage>
        <taxon>Bacteria</taxon>
        <taxon>Bacillati</taxon>
        <taxon>Actinomycetota</taxon>
        <taxon>Actinomycetes</taxon>
        <taxon>Pseudonocardiales</taxon>
        <taxon>Pseudonocardiaceae</taxon>
        <taxon>Allosaccharopolyspora</taxon>
    </lineage>
</organism>
<dbReference type="SUPFAM" id="SSF56801">
    <property type="entry name" value="Acetyl-CoA synthetase-like"/>
    <property type="match status" value="1"/>
</dbReference>
<comment type="similarity">
    <text evidence="1">Belongs to the ATP-dependent AMP-binding enzyme family.</text>
</comment>
<gene>
    <name evidence="7" type="ORF">GIY23_14175</name>
</gene>
<evidence type="ECO:0000259" key="6">
    <source>
        <dbReference type="Pfam" id="PF13193"/>
    </source>
</evidence>
<reference evidence="8" key="1">
    <citation type="submission" date="2019-11" db="EMBL/GenBank/DDBJ databases">
        <title>The complete genome sequence of Saccharopolyspora sp. E2A.</title>
        <authorList>
            <person name="Zhang G."/>
        </authorList>
    </citation>
    <scope>NUCLEOTIDE SEQUENCE [LARGE SCALE GENOMIC DNA]</scope>
    <source>
        <strain evidence="8">E2A</strain>
    </source>
</reference>
<feature type="domain" description="AMP-binding enzyme C-terminal" evidence="6">
    <location>
        <begin position="504"/>
        <end position="580"/>
    </location>
</feature>
<evidence type="ECO:0000256" key="2">
    <source>
        <dbReference type="ARBA" id="ARBA00022598"/>
    </source>
</evidence>
<dbReference type="Pfam" id="PF13193">
    <property type="entry name" value="AMP-binding_C"/>
    <property type="match status" value="1"/>
</dbReference>
<evidence type="ECO:0000313" key="7">
    <source>
        <dbReference type="EMBL" id="QGK70517.1"/>
    </source>
</evidence>
<evidence type="ECO:0000256" key="3">
    <source>
        <dbReference type="ARBA" id="ARBA00022741"/>
    </source>
</evidence>
<dbReference type="Proteomes" id="UP000371041">
    <property type="component" value="Chromosome"/>
</dbReference>
<dbReference type="NCBIfam" id="NF006134">
    <property type="entry name" value="PRK08279.1"/>
    <property type="match status" value="1"/>
</dbReference>
<dbReference type="KEGG" id="sace:GIY23_14175"/>
<dbReference type="Pfam" id="PF00501">
    <property type="entry name" value="AMP-binding"/>
    <property type="match status" value="1"/>
</dbReference>
<dbReference type="InterPro" id="IPR042099">
    <property type="entry name" value="ANL_N_sf"/>
</dbReference>
<protein>
    <submittedName>
        <fullName evidence="7">Long-chain-acyl-CoA synthetase</fullName>
    </submittedName>
</protein>
<dbReference type="Gene3D" id="3.30.300.30">
    <property type="match status" value="1"/>
</dbReference>
<dbReference type="PROSITE" id="PS00455">
    <property type="entry name" value="AMP_BINDING"/>
    <property type="match status" value="1"/>
</dbReference>
<dbReference type="InterPro" id="IPR000873">
    <property type="entry name" value="AMP-dep_synth/lig_dom"/>
</dbReference>
<evidence type="ECO:0000256" key="1">
    <source>
        <dbReference type="ARBA" id="ARBA00006432"/>
    </source>
</evidence>
<dbReference type="GO" id="GO:0005524">
    <property type="term" value="F:ATP binding"/>
    <property type="evidence" value="ECO:0007669"/>
    <property type="project" value="UniProtKB-KW"/>
</dbReference>
<name>A0A5Q3QI49_9PSEU</name>
<dbReference type="Gene3D" id="3.40.50.12780">
    <property type="entry name" value="N-terminal domain of ligase-like"/>
    <property type="match status" value="1"/>
</dbReference>
<dbReference type="InterPro" id="IPR020845">
    <property type="entry name" value="AMP-binding_CS"/>
</dbReference>
<dbReference type="GO" id="GO:0044539">
    <property type="term" value="P:long-chain fatty acid import into cell"/>
    <property type="evidence" value="ECO:0007669"/>
    <property type="project" value="TreeGrafter"/>
</dbReference>
<evidence type="ECO:0000256" key="4">
    <source>
        <dbReference type="ARBA" id="ARBA00022840"/>
    </source>
</evidence>
<dbReference type="GO" id="GO:0005324">
    <property type="term" value="F:long-chain fatty acid transmembrane transporter activity"/>
    <property type="evidence" value="ECO:0007669"/>
    <property type="project" value="TreeGrafter"/>
</dbReference>
<dbReference type="PANTHER" id="PTHR43107">
    <property type="entry name" value="LONG-CHAIN FATTY ACID TRANSPORT PROTEIN"/>
    <property type="match status" value="1"/>
</dbReference>
<dbReference type="GO" id="GO:0004467">
    <property type="term" value="F:long-chain fatty acid-CoA ligase activity"/>
    <property type="evidence" value="ECO:0007669"/>
    <property type="project" value="TreeGrafter"/>
</dbReference>
<sequence>MDSGSCRRDVSRTKGECTVVTSEVGSEDRSVAQRVHLSDLLRALPAMVPDLPSMARGVFRSATLKPHSENSLGLVFQQRAAEHPQRPFLRFRDSEITYGNANEQVNRYAAVLAARGVRPGSVVGVLSTNRPETLLVAMAAIKLGATAGMLNHRQRGDVLNHSQKLLESTVIVAGAECQEALESLPAEELRGTVLGLREDGRPLPGHADLDTEAANASAQNPSQCAEVTAADKAFFIYTSGTTGMPKASTMSHLRWLKSMYALAGLGIRLRSDDTMYCCLPLYHNNALTVSLSAVLGAGATLAIGESFSVSRFWDDVVRTRSTAFCYIGELCRYLLQQPETAAEKQHRIRVVVGNGLRPDIWQEFRSRFGIERIAEFYGASECNVAFINAFNVDRTAGICPLAFSVVEYDLESERPTRDEKGRLRKVKPGGVGLLVTQVTDRSPFDGYTDADATERKLVRDGFKSGDVWFNTGDLVHNQGFRHVAFIDRLGDTFRWKGENVATTEVEAALGEDSAVEQSVVYGVPVPGTDGKAGMAAVKLEHAAEFDGPRLAKGLSDRLPSYAVPLFVRLVDQLEETSTFKSKKVELREQGHDRGRFDDPLYVLTSDGYVSAYDGYVDDVASGAVRV</sequence>
<dbReference type="FunFam" id="3.30.300.30:FF:000020">
    <property type="entry name" value="Long-chain fatty acid transporter"/>
    <property type="match status" value="1"/>
</dbReference>
<dbReference type="PANTHER" id="PTHR43107:SF15">
    <property type="entry name" value="FATTY ACID TRANSPORT PROTEIN 3, ISOFORM A"/>
    <property type="match status" value="1"/>
</dbReference>
<keyword evidence="3" id="KW-0547">Nucleotide-binding</keyword>
<accession>A0A5Q3QI49</accession>
<dbReference type="InterPro" id="IPR025110">
    <property type="entry name" value="AMP-bd_C"/>
</dbReference>
<dbReference type="AlphaFoldDB" id="A0A5Q3QI49"/>
<proteinExistence type="inferred from homology"/>
<dbReference type="InterPro" id="IPR045851">
    <property type="entry name" value="AMP-bd_C_sf"/>
</dbReference>